<keyword evidence="2" id="KW-1185">Reference proteome</keyword>
<evidence type="ECO:0000313" key="2">
    <source>
        <dbReference type="Proteomes" id="UP000004095"/>
    </source>
</evidence>
<reference evidence="1 2" key="1">
    <citation type="submission" date="2007-01" db="EMBL/GenBank/DDBJ databases">
        <authorList>
            <person name="Haygood M."/>
            <person name="Podell S."/>
            <person name="Anderson C."/>
            <person name="Hopkinson B."/>
            <person name="Roe K."/>
            <person name="Barbeau K."/>
            <person name="Gaasterland T."/>
            <person name="Ferriera S."/>
            <person name="Johnson J."/>
            <person name="Kravitz S."/>
            <person name="Beeson K."/>
            <person name="Sutton G."/>
            <person name="Rogers Y.-H."/>
            <person name="Friedman R."/>
            <person name="Frazier M."/>
            <person name="Venter J.C."/>
        </authorList>
    </citation>
    <scope>NUCLEOTIDE SEQUENCE [LARGE SCALE GENOMIC DNA]</scope>
    <source>
        <strain evidence="1 2">ATCC 23134</strain>
    </source>
</reference>
<protein>
    <submittedName>
        <fullName evidence="1">Uncharacterized protein</fullName>
    </submittedName>
</protein>
<dbReference type="Proteomes" id="UP000004095">
    <property type="component" value="Unassembled WGS sequence"/>
</dbReference>
<comment type="caution">
    <text evidence="1">The sequence shown here is derived from an EMBL/GenBank/DDBJ whole genome shotgun (WGS) entry which is preliminary data.</text>
</comment>
<dbReference type="AlphaFoldDB" id="A1ZFD6"/>
<dbReference type="RefSeq" id="WP_002694402.1">
    <property type="nucleotide sequence ID" value="NZ_AAWS01000005.1"/>
</dbReference>
<name>A1ZFD6_MICM2</name>
<evidence type="ECO:0000313" key="1">
    <source>
        <dbReference type="EMBL" id="EAY30710.1"/>
    </source>
</evidence>
<sequence>MSKFSEPISDEYCVELLESKQYDAILREYQGYIREKVEAYLRGFPYYNQFKDDFFQEVYLHLYSSSLPSPSFLKACKKGISFKFYLAKSVRNKLNTLLAQEKNKREKIVSVNNLFGSEEEERNDRSHNLMPDKSYKNQTESQDLLGQLKTMFGGFLTSFLATFPKIGYKLILLLKLQARAIITEFDLLNCFPGMKTQDMKKLQEALGEDADYRHKEDRDLFHIIHPYFQKYRQEKGSPQAIQRWVNQHISGDKYKKGIIDDLEIKDGEQVFRINDKKLFADFLYEYFSTSSDHSAQAANTVEEEPEPKVIALKPRTSASAKRQIIGRKFSLAALRISIS</sequence>
<proteinExistence type="predicted"/>
<dbReference type="EMBL" id="AAWS01000005">
    <property type="protein sequence ID" value="EAY30710.1"/>
    <property type="molecule type" value="Genomic_DNA"/>
</dbReference>
<gene>
    <name evidence="1" type="ORF">M23134_01034</name>
</gene>
<accession>A1ZFD6</accession>
<organism evidence="1 2">
    <name type="scientific">Microscilla marina ATCC 23134</name>
    <dbReference type="NCBI Taxonomy" id="313606"/>
    <lineage>
        <taxon>Bacteria</taxon>
        <taxon>Pseudomonadati</taxon>
        <taxon>Bacteroidota</taxon>
        <taxon>Cytophagia</taxon>
        <taxon>Cytophagales</taxon>
        <taxon>Microscillaceae</taxon>
        <taxon>Microscilla</taxon>
    </lineage>
</organism>